<sequence length="79" mass="9021">MKKNVYILLITLCVLGITSCEADDLDSNEINIELYETNYQIDDQEDQEKPEQDCEKELQPKRTGDQADDHGNAEDGDDK</sequence>
<dbReference type="PROSITE" id="PS51257">
    <property type="entry name" value="PROKAR_LIPOPROTEIN"/>
    <property type="match status" value="1"/>
</dbReference>
<reference evidence="3 4" key="1">
    <citation type="submission" date="2017-06" db="EMBL/GenBank/DDBJ databases">
        <authorList>
            <person name="Kim H.J."/>
            <person name="Triplett B.A."/>
        </authorList>
    </citation>
    <scope>NUCLEOTIDE SEQUENCE [LARGE SCALE GENOMIC DNA]</scope>
    <source>
        <strain evidence="3 4">DSM 25597</strain>
    </source>
</reference>
<dbReference type="EMBL" id="FZNY01000007">
    <property type="protein sequence ID" value="SNS18759.1"/>
    <property type="molecule type" value="Genomic_DNA"/>
</dbReference>
<name>A0A239CFK7_9FLAO</name>
<evidence type="ECO:0008006" key="5">
    <source>
        <dbReference type="Google" id="ProtNLM"/>
    </source>
</evidence>
<accession>A0A239CFK7</accession>
<feature type="chain" id="PRO_5012263592" description="Secreted protein" evidence="2">
    <location>
        <begin position="23"/>
        <end position="79"/>
    </location>
</feature>
<organism evidence="3 4">
    <name type="scientific">Dokdonia pacifica</name>
    <dbReference type="NCBI Taxonomy" id="1627892"/>
    <lineage>
        <taxon>Bacteria</taxon>
        <taxon>Pseudomonadati</taxon>
        <taxon>Bacteroidota</taxon>
        <taxon>Flavobacteriia</taxon>
        <taxon>Flavobacteriales</taxon>
        <taxon>Flavobacteriaceae</taxon>
        <taxon>Dokdonia</taxon>
    </lineage>
</organism>
<dbReference type="Proteomes" id="UP000198379">
    <property type="component" value="Unassembled WGS sequence"/>
</dbReference>
<evidence type="ECO:0000256" key="2">
    <source>
        <dbReference type="SAM" id="SignalP"/>
    </source>
</evidence>
<feature type="signal peptide" evidence="2">
    <location>
        <begin position="1"/>
        <end position="22"/>
    </location>
</feature>
<evidence type="ECO:0000313" key="3">
    <source>
        <dbReference type="EMBL" id="SNS18759.1"/>
    </source>
</evidence>
<keyword evidence="4" id="KW-1185">Reference proteome</keyword>
<dbReference type="AlphaFoldDB" id="A0A239CFK7"/>
<evidence type="ECO:0000256" key="1">
    <source>
        <dbReference type="SAM" id="MobiDB-lite"/>
    </source>
</evidence>
<proteinExistence type="predicted"/>
<protein>
    <recommendedName>
        <fullName evidence="5">Secreted protein</fullName>
    </recommendedName>
</protein>
<feature type="compositionally biased region" description="Basic and acidic residues" evidence="1">
    <location>
        <begin position="47"/>
        <end position="79"/>
    </location>
</feature>
<keyword evidence="2" id="KW-0732">Signal</keyword>
<gene>
    <name evidence="3" type="ORF">SAMN06265376_107295</name>
</gene>
<feature type="region of interest" description="Disordered" evidence="1">
    <location>
        <begin position="42"/>
        <end position="79"/>
    </location>
</feature>
<evidence type="ECO:0000313" key="4">
    <source>
        <dbReference type="Proteomes" id="UP000198379"/>
    </source>
</evidence>